<keyword evidence="9" id="KW-1133">Transmembrane helix</keyword>
<keyword evidence="6" id="KW-0862">Zinc</keyword>
<accession>A0A6J8CH36</accession>
<dbReference type="GO" id="GO:0005765">
    <property type="term" value="C:lysosomal membrane"/>
    <property type="evidence" value="ECO:0007669"/>
    <property type="project" value="UniProtKB-SubCell"/>
</dbReference>
<gene>
    <name evidence="11" type="ORF">MCOR_29071</name>
</gene>
<dbReference type="OrthoDB" id="6118661at2759"/>
<evidence type="ECO:0000256" key="1">
    <source>
        <dbReference type="ARBA" id="ARBA00004414"/>
    </source>
</evidence>
<evidence type="ECO:0000313" key="11">
    <source>
        <dbReference type="EMBL" id="CAC5394314.1"/>
    </source>
</evidence>
<evidence type="ECO:0000256" key="5">
    <source>
        <dbReference type="ARBA" id="ARBA00022723"/>
    </source>
</evidence>
<dbReference type="PROSITE" id="PS51837">
    <property type="entry name" value="LITAF"/>
    <property type="match status" value="1"/>
</dbReference>
<feature type="domain" description="LITAF" evidence="10">
    <location>
        <begin position="82"/>
        <end position="166"/>
    </location>
</feature>
<keyword evidence="12" id="KW-1185">Reference proteome</keyword>
<evidence type="ECO:0000256" key="6">
    <source>
        <dbReference type="ARBA" id="ARBA00022833"/>
    </source>
</evidence>
<feature type="transmembrane region" description="Helical" evidence="9">
    <location>
        <begin position="116"/>
        <end position="142"/>
    </location>
</feature>
<evidence type="ECO:0000259" key="10">
    <source>
        <dbReference type="PROSITE" id="PS51837"/>
    </source>
</evidence>
<evidence type="ECO:0000256" key="7">
    <source>
        <dbReference type="ARBA" id="ARBA00023136"/>
    </source>
</evidence>
<name>A0A6J8CH36_MYTCO</name>
<proteinExistence type="inferred from homology"/>
<keyword evidence="5" id="KW-0479">Metal-binding</keyword>
<protein>
    <submittedName>
        <fullName evidence="11">LITAF</fullName>
    </submittedName>
</protein>
<evidence type="ECO:0000256" key="9">
    <source>
        <dbReference type="SAM" id="Phobius"/>
    </source>
</evidence>
<dbReference type="PANTHER" id="PTHR23292">
    <property type="entry name" value="LIPOPOLYSACCHARIDE-INDUCED TUMOR NECROSIS FACTOR-ALPHA FACTOR"/>
    <property type="match status" value="1"/>
</dbReference>
<feature type="region of interest" description="Disordered" evidence="8">
    <location>
        <begin position="15"/>
        <end position="36"/>
    </location>
</feature>
<dbReference type="InterPro" id="IPR006629">
    <property type="entry name" value="LITAF"/>
</dbReference>
<dbReference type="PANTHER" id="PTHR23292:SF6">
    <property type="entry name" value="FI16602P1-RELATED"/>
    <property type="match status" value="1"/>
</dbReference>
<dbReference type="AlphaFoldDB" id="A0A6J8CH36"/>
<dbReference type="GO" id="GO:0008270">
    <property type="term" value="F:zinc ion binding"/>
    <property type="evidence" value="ECO:0007669"/>
    <property type="project" value="TreeGrafter"/>
</dbReference>
<keyword evidence="9" id="KW-0812">Transmembrane</keyword>
<keyword evidence="7 9" id="KW-0472">Membrane</keyword>
<evidence type="ECO:0000256" key="2">
    <source>
        <dbReference type="ARBA" id="ARBA00004481"/>
    </source>
</evidence>
<evidence type="ECO:0000256" key="4">
    <source>
        <dbReference type="ARBA" id="ARBA00005975"/>
    </source>
</evidence>
<dbReference type="EMBL" id="CACVKT020005272">
    <property type="protein sequence ID" value="CAC5394314.1"/>
    <property type="molecule type" value="Genomic_DNA"/>
</dbReference>
<evidence type="ECO:0000256" key="3">
    <source>
        <dbReference type="ARBA" id="ARBA00004630"/>
    </source>
</evidence>
<evidence type="ECO:0000256" key="8">
    <source>
        <dbReference type="SAM" id="MobiDB-lite"/>
    </source>
</evidence>
<organism evidence="11 12">
    <name type="scientific">Mytilus coruscus</name>
    <name type="common">Sea mussel</name>
    <dbReference type="NCBI Taxonomy" id="42192"/>
    <lineage>
        <taxon>Eukaryota</taxon>
        <taxon>Metazoa</taxon>
        <taxon>Spiralia</taxon>
        <taxon>Lophotrochozoa</taxon>
        <taxon>Mollusca</taxon>
        <taxon>Bivalvia</taxon>
        <taxon>Autobranchia</taxon>
        <taxon>Pteriomorphia</taxon>
        <taxon>Mytilida</taxon>
        <taxon>Mytiloidea</taxon>
        <taxon>Mytilidae</taxon>
        <taxon>Mytilinae</taxon>
        <taxon>Mytilus</taxon>
    </lineage>
</organism>
<comment type="similarity">
    <text evidence="4">Belongs to the CDIP1/LITAF family.</text>
</comment>
<dbReference type="SMART" id="SM00714">
    <property type="entry name" value="LITAF"/>
    <property type="match status" value="1"/>
</dbReference>
<dbReference type="InterPro" id="IPR037519">
    <property type="entry name" value="LITAF_fam"/>
</dbReference>
<comment type="subcellular location">
    <subcellularLocation>
        <location evidence="2">Endosome membrane</location>
        <topology evidence="2">Peripheral membrane protein</topology>
    </subcellularLocation>
    <subcellularLocation>
        <location evidence="1">Late endosome membrane</location>
    </subcellularLocation>
    <subcellularLocation>
        <location evidence="3">Lysosome membrane</location>
        <topology evidence="3">Peripheral membrane protein</topology>
        <orientation evidence="3">Cytoplasmic side</orientation>
    </subcellularLocation>
</comment>
<sequence>MSAFPAGYSDPSQYGSAFAPSMQPGQPASYPPPGPVSYPPAYPPVTGQPMHGQMPMQTQSVTMNNQTITMQIDPAHAALVANMAQMIDPNNPARNEHPVRMKCPSCHLEVTTETTYVVGSCTYLCCILFFLSGLILCCWLAFFMNMAKDVVHTCPSCKAECGRFVRQQQNRVHASGGRGRRRRGRRR</sequence>
<dbReference type="Pfam" id="PF10601">
    <property type="entry name" value="zf-LITAF-like"/>
    <property type="match status" value="1"/>
</dbReference>
<dbReference type="Proteomes" id="UP000507470">
    <property type="component" value="Unassembled WGS sequence"/>
</dbReference>
<dbReference type="GO" id="GO:0031902">
    <property type="term" value="C:late endosome membrane"/>
    <property type="evidence" value="ECO:0007669"/>
    <property type="project" value="UniProtKB-SubCell"/>
</dbReference>
<reference evidence="11 12" key="1">
    <citation type="submission" date="2020-06" db="EMBL/GenBank/DDBJ databases">
        <authorList>
            <person name="Li R."/>
            <person name="Bekaert M."/>
        </authorList>
    </citation>
    <scope>NUCLEOTIDE SEQUENCE [LARGE SCALE GENOMIC DNA]</scope>
    <source>
        <strain evidence="12">wild</strain>
    </source>
</reference>
<evidence type="ECO:0000313" key="12">
    <source>
        <dbReference type="Proteomes" id="UP000507470"/>
    </source>
</evidence>